<organism evidence="1 2">
    <name type="scientific">Pseudidiomarina gelatinasegens</name>
    <dbReference type="NCBI Taxonomy" id="2487740"/>
    <lineage>
        <taxon>Bacteria</taxon>
        <taxon>Pseudomonadati</taxon>
        <taxon>Pseudomonadota</taxon>
        <taxon>Gammaproteobacteria</taxon>
        <taxon>Alteromonadales</taxon>
        <taxon>Idiomarinaceae</taxon>
        <taxon>Pseudidiomarina</taxon>
    </lineage>
</organism>
<dbReference type="Gene3D" id="3.40.50.1240">
    <property type="entry name" value="Phosphoglycerate mutase-like"/>
    <property type="match status" value="1"/>
</dbReference>
<dbReference type="InterPro" id="IPR029033">
    <property type="entry name" value="His_PPase_superfam"/>
</dbReference>
<proteinExistence type="predicted"/>
<evidence type="ECO:0000313" key="2">
    <source>
        <dbReference type="Proteomes" id="UP000288789"/>
    </source>
</evidence>
<accession>A0A443Z6K2</accession>
<dbReference type="OrthoDB" id="92610at2"/>
<dbReference type="Proteomes" id="UP000288789">
    <property type="component" value="Unassembled WGS sequence"/>
</dbReference>
<dbReference type="GO" id="GO:0101006">
    <property type="term" value="F:protein histidine phosphatase activity"/>
    <property type="evidence" value="ECO:0007669"/>
    <property type="project" value="InterPro"/>
</dbReference>
<gene>
    <name evidence="1" type="primary">sixA</name>
    <name evidence="1" type="ORF">EGC76_03955</name>
</gene>
<name>A0A443Z6K2_9GAMM</name>
<dbReference type="SUPFAM" id="SSF53254">
    <property type="entry name" value="Phosphoglycerate mutase-like"/>
    <property type="match status" value="1"/>
</dbReference>
<comment type="caution">
    <text evidence="1">The sequence shown here is derived from an EMBL/GenBank/DDBJ whole genome shotgun (WGS) entry which is preliminary data.</text>
</comment>
<reference evidence="1 2" key="1">
    <citation type="submission" date="2018-12" db="EMBL/GenBank/DDBJ databases">
        <authorList>
            <person name="Li A."/>
            <person name="Zhang M."/>
            <person name="Zhu H."/>
        </authorList>
    </citation>
    <scope>NUCLEOTIDE SEQUENCE [LARGE SCALE GENOMIC DNA]</scope>
    <source>
        <strain evidence="1 2">R04H25</strain>
    </source>
</reference>
<dbReference type="AlphaFoldDB" id="A0A443Z6K2"/>
<protein>
    <submittedName>
        <fullName evidence="1">Phosphohistidine phosphatase SixA</fullName>
    </submittedName>
</protein>
<dbReference type="RefSeq" id="WP_128351720.1">
    <property type="nucleotide sequence ID" value="NZ_JBLXIM010000001.1"/>
</dbReference>
<keyword evidence="2" id="KW-1185">Reference proteome</keyword>
<dbReference type="InterPro" id="IPR004449">
    <property type="entry name" value="SixA"/>
</dbReference>
<dbReference type="CDD" id="cd07040">
    <property type="entry name" value="HP"/>
    <property type="match status" value="1"/>
</dbReference>
<dbReference type="GO" id="GO:0005737">
    <property type="term" value="C:cytoplasm"/>
    <property type="evidence" value="ECO:0007669"/>
    <property type="project" value="InterPro"/>
</dbReference>
<sequence>MAVTLYIMRHGDAEPAQALKADAIRPLSAMGESEVLASAEWLNGYLRKQGATGLDWLTVSPFIRAQQTATIVESAVQVGARDITDDAIPESDPQQFCDWMFAMLQTHYNNAQNIMLVSHMPFVSYLVATLDQDTPPLLFPTAGMAEMRLDVEMRRAHFVRMIALE</sequence>
<dbReference type="EMBL" id="RSFE01000002">
    <property type="protein sequence ID" value="RWU12354.1"/>
    <property type="molecule type" value="Genomic_DNA"/>
</dbReference>
<dbReference type="NCBIfam" id="TIGR00249">
    <property type="entry name" value="sixA"/>
    <property type="match status" value="1"/>
</dbReference>
<evidence type="ECO:0000313" key="1">
    <source>
        <dbReference type="EMBL" id="RWU12354.1"/>
    </source>
</evidence>